<dbReference type="PANTHER" id="PTHR43289">
    <property type="entry name" value="MITOGEN-ACTIVATED PROTEIN KINASE KINASE KINASE 20-RELATED"/>
    <property type="match status" value="1"/>
</dbReference>
<dbReference type="PROSITE" id="PS00107">
    <property type="entry name" value="PROTEIN_KINASE_ATP"/>
    <property type="match status" value="1"/>
</dbReference>
<keyword evidence="5" id="KW-0418">Kinase</keyword>
<dbReference type="PROSITE" id="PS00108">
    <property type="entry name" value="PROTEIN_KINASE_ST"/>
    <property type="match status" value="1"/>
</dbReference>
<dbReference type="EMBL" id="LJGU01000104">
    <property type="protein sequence ID" value="OEV05210.1"/>
    <property type="molecule type" value="Genomic_DNA"/>
</dbReference>
<keyword evidence="6 7" id="KW-0067">ATP-binding</keyword>
<evidence type="ECO:0000256" key="6">
    <source>
        <dbReference type="ARBA" id="ARBA00022840"/>
    </source>
</evidence>
<dbReference type="Pfam" id="PF00069">
    <property type="entry name" value="Pkinase"/>
    <property type="match status" value="1"/>
</dbReference>
<dbReference type="PATRIC" id="fig|1075402.3.peg.3466"/>
<keyword evidence="3" id="KW-0808">Transferase</keyword>
<evidence type="ECO:0000256" key="4">
    <source>
        <dbReference type="ARBA" id="ARBA00022741"/>
    </source>
</evidence>
<evidence type="ECO:0000256" key="5">
    <source>
        <dbReference type="ARBA" id="ARBA00022777"/>
    </source>
</evidence>
<feature type="transmembrane region" description="Helical" evidence="9">
    <location>
        <begin position="328"/>
        <end position="349"/>
    </location>
</feature>
<keyword evidence="9" id="KW-0812">Transmembrane</keyword>
<dbReference type="PANTHER" id="PTHR43289:SF6">
    <property type="entry name" value="SERINE_THREONINE-PROTEIN KINASE NEKL-3"/>
    <property type="match status" value="1"/>
</dbReference>
<feature type="compositionally biased region" description="Basic and acidic residues" evidence="8">
    <location>
        <begin position="56"/>
        <end position="70"/>
    </location>
</feature>
<sequence length="523" mass="55993">MSDTGAEEVRAERGQLVAARYQLLERIGSGGMGTVWLAEDPVLGRQVALKKMHAPPGEDGRARATSYERTRREARSVARISHPNVVVVHDVVDHDGLPCIVMEYVPSRTLGDVLREDGPVSVAEAVRIGHGMIRALRAAHAAGVLHRDVKPGNVLLSGDGRVVLTDFGIAVATDTSSLTRTGEVIGSADYLAPERLRGGPPDAASDLWALGATLYLALEGESPFRRDTPVGTAYAISSEPPRPPERHTALTPLIEALLTKDPADRPSAEEVEERLRDAGTSTAPGPANPTPAPAGSASVQAPADPMPAPASGPPSRTVPQRRRGRRGAVAAAVAVLALVVASGAAFTLLNQEDDRGHQPPDDKPSHSSTTPPQLPQGYHYERDEDLGLRVPLPDGWRTTDTADSDLAYTDPARLVSLRVSAGELAASDQLQRWKDDKAKSVSAGKLPGYSELRMQRTTYRGMPAAVWEFTFQGREREFRAIYLGFGKPGGKEYALYLSAPSADWGSGQKVFAQVRERLVIEPG</sequence>
<evidence type="ECO:0000256" key="1">
    <source>
        <dbReference type="ARBA" id="ARBA00012513"/>
    </source>
</evidence>
<accession>A0A1E7KMS5</accession>
<dbReference type="InterPro" id="IPR000719">
    <property type="entry name" value="Prot_kinase_dom"/>
</dbReference>
<dbReference type="SUPFAM" id="SSF56112">
    <property type="entry name" value="Protein kinase-like (PK-like)"/>
    <property type="match status" value="1"/>
</dbReference>
<feature type="binding site" evidence="7">
    <location>
        <position position="50"/>
    </location>
    <ligand>
        <name>ATP</name>
        <dbReference type="ChEBI" id="CHEBI:30616"/>
    </ligand>
</feature>
<dbReference type="InterPro" id="IPR011009">
    <property type="entry name" value="Kinase-like_dom_sf"/>
</dbReference>
<feature type="compositionally biased region" description="Basic and acidic residues" evidence="8">
    <location>
        <begin position="261"/>
        <end position="277"/>
    </location>
</feature>
<dbReference type="Gene3D" id="3.40.1000.10">
    <property type="entry name" value="Mog1/PsbP, alpha/beta/alpha sandwich"/>
    <property type="match status" value="1"/>
</dbReference>
<dbReference type="AlphaFoldDB" id="A0A1E7KMS5"/>
<evidence type="ECO:0000256" key="3">
    <source>
        <dbReference type="ARBA" id="ARBA00022679"/>
    </source>
</evidence>
<dbReference type="SMART" id="SM00220">
    <property type="entry name" value="S_TKc"/>
    <property type="match status" value="1"/>
</dbReference>
<feature type="compositionally biased region" description="Basic and acidic residues" evidence="8">
    <location>
        <begin position="352"/>
        <end position="365"/>
    </location>
</feature>
<organism evidence="11 12">
    <name type="scientific">Streptomyces oceani</name>
    <dbReference type="NCBI Taxonomy" id="1075402"/>
    <lineage>
        <taxon>Bacteria</taxon>
        <taxon>Bacillati</taxon>
        <taxon>Actinomycetota</taxon>
        <taxon>Actinomycetes</taxon>
        <taxon>Kitasatosporales</taxon>
        <taxon>Streptomycetaceae</taxon>
        <taxon>Streptomyces</taxon>
    </lineage>
</organism>
<feature type="region of interest" description="Disordered" evidence="8">
    <location>
        <begin position="226"/>
        <end position="325"/>
    </location>
</feature>
<dbReference type="STRING" id="1075402.AN216_04050"/>
<dbReference type="CDD" id="cd14014">
    <property type="entry name" value="STKc_PknB_like"/>
    <property type="match status" value="1"/>
</dbReference>
<name>A0A1E7KMS5_9ACTN</name>
<dbReference type="GO" id="GO:0004674">
    <property type="term" value="F:protein serine/threonine kinase activity"/>
    <property type="evidence" value="ECO:0007669"/>
    <property type="project" value="UniProtKB-KW"/>
</dbReference>
<dbReference type="InterPro" id="IPR008271">
    <property type="entry name" value="Ser/Thr_kinase_AS"/>
</dbReference>
<evidence type="ECO:0000259" key="10">
    <source>
        <dbReference type="PROSITE" id="PS50011"/>
    </source>
</evidence>
<keyword evidence="9" id="KW-1133">Transmembrane helix</keyword>
<proteinExistence type="predicted"/>
<evidence type="ECO:0000256" key="7">
    <source>
        <dbReference type="PROSITE-ProRule" id="PRU10141"/>
    </source>
</evidence>
<evidence type="ECO:0000313" key="11">
    <source>
        <dbReference type="EMBL" id="OEV05210.1"/>
    </source>
</evidence>
<reference evidence="11 12" key="1">
    <citation type="journal article" date="2016" name="Front. Microbiol.">
        <title>Comparative Genomics Analysis of Streptomyces Species Reveals Their Adaptation to the Marine Environment and Their Diversity at the Genomic Level.</title>
        <authorList>
            <person name="Tian X."/>
            <person name="Zhang Z."/>
            <person name="Yang T."/>
            <person name="Chen M."/>
            <person name="Li J."/>
            <person name="Chen F."/>
            <person name="Yang J."/>
            <person name="Li W."/>
            <person name="Zhang B."/>
            <person name="Zhang Z."/>
            <person name="Wu J."/>
            <person name="Zhang C."/>
            <person name="Long L."/>
            <person name="Xiao J."/>
        </authorList>
    </citation>
    <scope>NUCLEOTIDE SEQUENCE [LARGE SCALE GENOMIC DNA]</scope>
    <source>
        <strain evidence="11 12">SCSIO 02100</strain>
    </source>
</reference>
<dbReference type="InterPro" id="IPR017441">
    <property type="entry name" value="Protein_kinase_ATP_BS"/>
</dbReference>
<dbReference type="EC" id="2.7.11.1" evidence="1"/>
<dbReference type="RefSeq" id="WP_070195246.1">
    <property type="nucleotide sequence ID" value="NZ_LJGU01000104.1"/>
</dbReference>
<dbReference type="GO" id="GO:0005524">
    <property type="term" value="F:ATP binding"/>
    <property type="evidence" value="ECO:0007669"/>
    <property type="project" value="UniProtKB-UniRule"/>
</dbReference>
<dbReference type="Gene3D" id="3.30.200.20">
    <property type="entry name" value="Phosphorylase Kinase, domain 1"/>
    <property type="match status" value="1"/>
</dbReference>
<evidence type="ECO:0000256" key="8">
    <source>
        <dbReference type="SAM" id="MobiDB-lite"/>
    </source>
</evidence>
<keyword evidence="9" id="KW-0472">Membrane</keyword>
<feature type="region of interest" description="Disordered" evidence="8">
    <location>
        <begin position="51"/>
        <end position="70"/>
    </location>
</feature>
<dbReference type="PROSITE" id="PS50011">
    <property type="entry name" value="PROTEIN_KINASE_DOM"/>
    <property type="match status" value="1"/>
</dbReference>
<feature type="region of interest" description="Disordered" evidence="8">
    <location>
        <begin position="352"/>
        <end position="379"/>
    </location>
</feature>
<feature type="domain" description="Protein kinase" evidence="10">
    <location>
        <begin position="21"/>
        <end position="275"/>
    </location>
</feature>
<keyword evidence="12" id="KW-1185">Reference proteome</keyword>
<keyword evidence="2" id="KW-0723">Serine/threonine-protein kinase</keyword>
<evidence type="ECO:0000256" key="2">
    <source>
        <dbReference type="ARBA" id="ARBA00022527"/>
    </source>
</evidence>
<dbReference type="Proteomes" id="UP000176101">
    <property type="component" value="Unassembled WGS sequence"/>
</dbReference>
<protein>
    <recommendedName>
        <fullName evidence="1">non-specific serine/threonine protein kinase</fullName>
        <ecNumber evidence="1">2.7.11.1</ecNumber>
    </recommendedName>
</protein>
<evidence type="ECO:0000313" key="12">
    <source>
        <dbReference type="Proteomes" id="UP000176101"/>
    </source>
</evidence>
<keyword evidence="4 7" id="KW-0547">Nucleotide-binding</keyword>
<gene>
    <name evidence="11" type="ORF">AN216_04050</name>
</gene>
<dbReference type="Gene3D" id="1.10.510.10">
    <property type="entry name" value="Transferase(Phosphotransferase) domain 1"/>
    <property type="match status" value="1"/>
</dbReference>
<comment type="caution">
    <text evidence="11">The sequence shown here is derived from an EMBL/GenBank/DDBJ whole genome shotgun (WGS) entry which is preliminary data.</text>
</comment>
<evidence type="ECO:0000256" key="9">
    <source>
        <dbReference type="SAM" id="Phobius"/>
    </source>
</evidence>